<reference evidence="3" key="2">
    <citation type="submission" date="2021-08" db="EMBL/GenBank/DDBJ databases">
        <authorList>
            <person name="Gostincar C."/>
            <person name="Sun X."/>
            <person name="Song Z."/>
            <person name="Gunde-Cimerman N."/>
        </authorList>
    </citation>
    <scope>NUCLEOTIDE SEQUENCE</scope>
    <source>
        <strain evidence="3">EXF-8016</strain>
    </source>
</reference>
<name>A0A9P8K4Q0_AURME</name>
<feature type="compositionally biased region" description="Low complexity" evidence="1">
    <location>
        <begin position="157"/>
        <end position="171"/>
    </location>
</feature>
<dbReference type="PANTHER" id="PTHR47843">
    <property type="entry name" value="BTB DOMAIN-CONTAINING PROTEIN-RELATED"/>
    <property type="match status" value="1"/>
</dbReference>
<dbReference type="EMBL" id="JAHFYH010000084">
    <property type="protein sequence ID" value="KAH0214362.1"/>
    <property type="molecule type" value="Genomic_DNA"/>
</dbReference>
<sequence>MTTPNITGEPSKDKLKFICNTHMVIIEVGIEKEHFVVHQSFLCAKSQYFTKALSGSFQEAVTRFIPLPDVSPILFRIFVAWIYHGKLAYIPPDDRTIDEDFDSLKITEKDCEKEPDLQSERQNKLNNNQSDSGDSDDDVTGPSTGAPMPEASDHDASSSSGSSERSSPTSTVQYEGDDATTWSCDVLIKLYVFSDRFDVRELRADTLDALIISCKSLHGIQAQRYIHHTWMNTSIKSKLREYVVHHIAYTWAFDQPASVYETLPAEFLAAVMVTNSRRLPSKLCSLCHKKATKPFKDLPKDMCKKKDVAPFDTDLCFYHEHPDEEERKACRLRRAK</sequence>
<dbReference type="InterPro" id="IPR000210">
    <property type="entry name" value="BTB/POZ_dom"/>
</dbReference>
<feature type="compositionally biased region" description="Basic and acidic residues" evidence="1">
    <location>
        <begin position="110"/>
        <end position="123"/>
    </location>
</feature>
<dbReference type="CDD" id="cd18186">
    <property type="entry name" value="BTB_POZ_ZBTB_KLHL-like"/>
    <property type="match status" value="1"/>
</dbReference>
<gene>
    <name evidence="3" type="ORF">KCV03_g8486</name>
</gene>
<dbReference type="Proteomes" id="UP000767238">
    <property type="component" value="Unassembled WGS sequence"/>
</dbReference>
<feature type="region of interest" description="Disordered" evidence="1">
    <location>
        <begin position="110"/>
        <end position="175"/>
    </location>
</feature>
<evidence type="ECO:0000313" key="3">
    <source>
        <dbReference type="EMBL" id="KAH0214362.1"/>
    </source>
</evidence>
<dbReference type="InterPro" id="IPR011333">
    <property type="entry name" value="SKP1/BTB/POZ_sf"/>
</dbReference>
<dbReference type="PROSITE" id="PS50097">
    <property type="entry name" value="BTB"/>
    <property type="match status" value="1"/>
</dbReference>
<evidence type="ECO:0000259" key="2">
    <source>
        <dbReference type="PROSITE" id="PS50097"/>
    </source>
</evidence>
<dbReference type="SMART" id="SM00225">
    <property type="entry name" value="BTB"/>
    <property type="match status" value="1"/>
</dbReference>
<dbReference type="Gene3D" id="3.30.710.10">
    <property type="entry name" value="Potassium Channel Kv1.1, Chain A"/>
    <property type="match status" value="1"/>
</dbReference>
<organism evidence="3 4">
    <name type="scientific">Aureobasidium melanogenum</name>
    <name type="common">Aureobasidium pullulans var. melanogenum</name>
    <dbReference type="NCBI Taxonomy" id="46634"/>
    <lineage>
        <taxon>Eukaryota</taxon>
        <taxon>Fungi</taxon>
        <taxon>Dikarya</taxon>
        <taxon>Ascomycota</taxon>
        <taxon>Pezizomycotina</taxon>
        <taxon>Dothideomycetes</taxon>
        <taxon>Dothideomycetidae</taxon>
        <taxon>Dothideales</taxon>
        <taxon>Saccotheciaceae</taxon>
        <taxon>Aureobasidium</taxon>
    </lineage>
</organism>
<dbReference type="Pfam" id="PF00651">
    <property type="entry name" value="BTB"/>
    <property type="match status" value="1"/>
</dbReference>
<dbReference type="SUPFAM" id="SSF54695">
    <property type="entry name" value="POZ domain"/>
    <property type="match status" value="1"/>
</dbReference>
<comment type="caution">
    <text evidence="3">The sequence shown here is derived from an EMBL/GenBank/DDBJ whole genome shotgun (WGS) entry which is preliminary data.</text>
</comment>
<accession>A0A9P8K4Q0</accession>
<dbReference type="OrthoDB" id="194443at2759"/>
<protein>
    <recommendedName>
        <fullName evidence="2">BTB domain-containing protein</fullName>
    </recommendedName>
</protein>
<dbReference type="PANTHER" id="PTHR47843:SF2">
    <property type="entry name" value="BTB DOMAIN-CONTAINING PROTEIN"/>
    <property type="match status" value="1"/>
</dbReference>
<dbReference type="AlphaFoldDB" id="A0A9P8K4Q0"/>
<proteinExistence type="predicted"/>
<feature type="domain" description="BTB" evidence="2">
    <location>
        <begin position="22"/>
        <end position="91"/>
    </location>
</feature>
<evidence type="ECO:0000313" key="4">
    <source>
        <dbReference type="Proteomes" id="UP000767238"/>
    </source>
</evidence>
<feature type="non-terminal residue" evidence="3">
    <location>
        <position position="1"/>
    </location>
</feature>
<reference evidence="3" key="1">
    <citation type="journal article" date="2021" name="J Fungi (Basel)">
        <title>Virulence traits and population genomics of the black yeast Aureobasidium melanogenum.</title>
        <authorList>
            <person name="Cernosa A."/>
            <person name="Sun X."/>
            <person name="Gostincar C."/>
            <person name="Fang C."/>
            <person name="Gunde-Cimerman N."/>
            <person name="Song Z."/>
        </authorList>
    </citation>
    <scope>NUCLEOTIDE SEQUENCE</scope>
    <source>
        <strain evidence="3">EXF-8016</strain>
    </source>
</reference>
<evidence type="ECO:0000256" key="1">
    <source>
        <dbReference type="SAM" id="MobiDB-lite"/>
    </source>
</evidence>